<dbReference type="Pfam" id="PF01076">
    <property type="entry name" value="Mob_Pre"/>
    <property type="match status" value="1"/>
</dbReference>
<accession>A0A096D0G6</accession>
<feature type="coiled-coil region" evidence="1">
    <location>
        <begin position="211"/>
        <end position="245"/>
    </location>
</feature>
<dbReference type="EMBL" id="JRNU01000054">
    <property type="protein sequence ID" value="KGF51034.1"/>
    <property type="molecule type" value="Genomic_DNA"/>
</dbReference>
<dbReference type="RefSeq" id="WP_036856678.1">
    <property type="nucleotide sequence ID" value="NZ_JRNU01000054.1"/>
</dbReference>
<evidence type="ECO:0000313" key="3">
    <source>
        <dbReference type="Proteomes" id="UP000029614"/>
    </source>
</evidence>
<reference evidence="2 3" key="1">
    <citation type="submission" date="2014-07" db="EMBL/GenBank/DDBJ databases">
        <authorList>
            <person name="McCorrison J."/>
            <person name="Sanka R."/>
            <person name="Torralba M."/>
            <person name="Gillis M."/>
            <person name="Haft D.H."/>
            <person name="Methe B."/>
            <person name="Sutton G."/>
            <person name="Nelson K.E."/>
        </authorList>
    </citation>
    <scope>NUCLEOTIDE SEQUENCE [LARGE SCALE GENOMIC DNA]</scope>
    <source>
        <strain evidence="2 3">DNF00058</strain>
    </source>
</reference>
<gene>
    <name evidence="2" type="ORF">HMPREF9302_09000</name>
</gene>
<dbReference type="Gene3D" id="3.30.930.30">
    <property type="match status" value="1"/>
</dbReference>
<evidence type="ECO:0000313" key="2">
    <source>
        <dbReference type="EMBL" id="KGF51034.1"/>
    </source>
</evidence>
<evidence type="ECO:0000256" key="1">
    <source>
        <dbReference type="SAM" id="Coils"/>
    </source>
</evidence>
<comment type="caution">
    <text evidence="2">The sequence shown here is derived from an EMBL/GenBank/DDBJ whole genome shotgun (WGS) entry which is preliminary data.</text>
</comment>
<dbReference type="CDD" id="cd17242">
    <property type="entry name" value="MobM_relaxase"/>
    <property type="match status" value="1"/>
</dbReference>
<dbReference type="Proteomes" id="UP000029614">
    <property type="component" value="Unassembled WGS sequence"/>
</dbReference>
<dbReference type="NCBIfam" id="NF041497">
    <property type="entry name" value="MobV"/>
    <property type="match status" value="1"/>
</dbReference>
<dbReference type="InterPro" id="IPR001668">
    <property type="entry name" value="Mob_Pre"/>
</dbReference>
<name>A0A096D0G6_9BACT</name>
<sequence length="418" mass="48861">MGYAVLHIDKARGNDSAMTTHIERTFVPSNVDATRTHLNRELVQFPANVTNRTEAIEHRIATANIYRKVADNQVKALRFILSGSHEDMLRLESEGRLEEWCDSTMQWLYTTFGKANVVAATLHADEETPHIHATVVPIVKGERRKAKAEAENGKRKYKVKKDKVRLCADDVLTPKKLEEYQTTYAEQMRSFGLERGMYGSEAKHRTNMEYYKELLKETKQKQLEEEELIKKIKELEKQAGKLRVKGTLYSLFGNTELDKAEKCVGELEREMEQQRFLSEKENAEIRKEVILLQDTVKAKDKTIAEQQKEIKVYEEEQGFIKRFFHSFYLLLNIRLMLRKMGFDDDTVVKMHQRQVAVRGTATAYSGMYKRYFTEENAELRITTNEKRQPILTINGLSVSDWCEQKWQQLIHRNRSQRL</sequence>
<dbReference type="GO" id="GO:0006310">
    <property type="term" value="P:DNA recombination"/>
    <property type="evidence" value="ECO:0007669"/>
    <property type="project" value="InterPro"/>
</dbReference>
<proteinExistence type="predicted"/>
<dbReference type="GO" id="GO:0003677">
    <property type="term" value="F:DNA binding"/>
    <property type="evidence" value="ECO:0007669"/>
    <property type="project" value="InterPro"/>
</dbReference>
<keyword evidence="1" id="KW-0175">Coiled coil</keyword>
<protein>
    <submittedName>
        <fullName evidence="2">Mobilization protein</fullName>
    </submittedName>
</protein>
<dbReference type="AlphaFoldDB" id="A0A096D0G6"/>
<keyword evidence="3" id="KW-1185">Reference proteome</keyword>
<dbReference type="OrthoDB" id="9800759at2"/>
<organism evidence="2 3">
    <name type="scientific">Prevotella amnii DNF00058</name>
    <dbReference type="NCBI Taxonomy" id="1401066"/>
    <lineage>
        <taxon>Bacteria</taxon>
        <taxon>Pseudomonadati</taxon>
        <taxon>Bacteroidota</taxon>
        <taxon>Bacteroidia</taxon>
        <taxon>Bacteroidales</taxon>
        <taxon>Prevotellaceae</taxon>
        <taxon>Prevotella</taxon>
    </lineage>
</organism>